<dbReference type="EMBL" id="BMCG01000003">
    <property type="protein sequence ID" value="GGC06254.1"/>
    <property type="molecule type" value="Genomic_DNA"/>
</dbReference>
<comment type="caution">
    <text evidence="2">The sequence shown here is derived from an EMBL/GenBank/DDBJ whole genome shotgun (WGS) entry which is preliminary data.</text>
</comment>
<dbReference type="Proteomes" id="UP000620266">
    <property type="component" value="Unassembled WGS sequence"/>
</dbReference>
<protein>
    <submittedName>
        <fullName evidence="2">Uncharacterized protein</fullName>
    </submittedName>
</protein>
<proteinExistence type="predicted"/>
<dbReference type="AlphaFoldDB" id="A0A8J2XZ60"/>
<organism evidence="2 3">
    <name type="scientific">Oxalicibacterium flavum</name>
    <dbReference type="NCBI Taxonomy" id="179467"/>
    <lineage>
        <taxon>Bacteria</taxon>
        <taxon>Pseudomonadati</taxon>
        <taxon>Pseudomonadota</taxon>
        <taxon>Betaproteobacteria</taxon>
        <taxon>Burkholderiales</taxon>
        <taxon>Oxalobacteraceae</taxon>
        <taxon>Oxalicibacterium</taxon>
    </lineage>
</organism>
<keyword evidence="1" id="KW-0732">Signal</keyword>
<name>A0A8J2XZ60_9BURK</name>
<keyword evidence="3" id="KW-1185">Reference proteome</keyword>
<evidence type="ECO:0000256" key="1">
    <source>
        <dbReference type="SAM" id="SignalP"/>
    </source>
</evidence>
<evidence type="ECO:0000313" key="2">
    <source>
        <dbReference type="EMBL" id="GGC06254.1"/>
    </source>
</evidence>
<reference evidence="2" key="1">
    <citation type="journal article" date="2014" name="Int. J. Syst. Evol. Microbiol.">
        <title>Complete genome sequence of Corynebacterium casei LMG S-19264T (=DSM 44701T), isolated from a smear-ripened cheese.</title>
        <authorList>
            <consortium name="US DOE Joint Genome Institute (JGI-PGF)"/>
            <person name="Walter F."/>
            <person name="Albersmeier A."/>
            <person name="Kalinowski J."/>
            <person name="Ruckert C."/>
        </authorList>
    </citation>
    <scope>NUCLEOTIDE SEQUENCE</scope>
    <source>
        <strain evidence="2">CCM 7086</strain>
    </source>
</reference>
<reference evidence="2" key="2">
    <citation type="submission" date="2020-09" db="EMBL/GenBank/DDBJ databases">
        <authorList>
            <person name="Sun Q."/>
            <person name="Sedlacek I."/>
        </authorList>
    </citation>
    <scope>NUCLEOTIDE SEQUENCE</scope>
    <source>
        <strain evidence="2">CCM 7086</strain>
    </source>
</reference>
<feature type="chain" id="PRO_5035176773" evidence="1">
    <location>
        <begin position="25"/>
        <end position="211"/>
    </location>
</feature>
<gene>
    <name evidence="2" type="ORF">GCM10007205_14300</name>
</gene>
<sequence>MRRAHLLSVCAAMHGALLSPIAFGFDLSSGLPSRAKGLWHIERTETLVHGNTTIEMQKVWNVCLDARADRALHALDVHEQRASVAGLGQICEAPQFAVEGNDVSWTMRCPARRDEARVSDIRHITTFVAADRVQAETVIVNRGGQVQSQGKFVARMEHLGACEGGMQPGDMLLMHWRINDEETLKARQKRTVYSEIEHYNHRALVISGRAR</sequence>
<accession>A0A8J2XZ60</accession>
<feature type="signal peptide" evidence="1">
    <location>
        <begin position="1"/>
        <end position="24"/>
    </location>
</feature>
<evidence type="ECO:0000313" key="3">
    <source>
        <dbReference type="Proteomes" id="UP000620266"/>
    </source>
</evidence>